<dbReference type="OrthoDB" id="191037at2759"/>
<keyword evidence="1" id="KW-0880">Kelch repeat</keyword>
<dbReference type="InterPro" id="IPR015915">
    <property type="entry name" value="Kelch-typ_b-propeller"/>
</dbReference>
<dbReference type="SUPFAM" id="SSF117281">
    <property type="entry name" value="Kelch motif"/>
    <property type="match status" value="1"/>
</dbReference>
<evidence type="ECO:0000256" key="1">
    <source>
        <dbReference type="ARBA" id="ARBA00022441"/>
    </source>
</evidence>
<dbReference type="Gene3D" id="2.120.10.80">
    <property type="entry name" value="Kelch-type beta propeller"/>
    <property type="match status" value="1"/>
</dbReference>
<name>A0A1U7ZG11_NELNU</name>
<dbReference type="PANTHER" id="PTHR46122:SF6">
    <property type="entry name" value="OS04G0619300 PROTEIN"/>
    <property type="match status" value="1"/>
</dbReference>
<dbReference type="GO" id="GO:0005634">
    <property type="term" value="C:nucleus"/>
    <property type="evidence" value="ECO:0000318"/>
    <property type="project" value="GO_Central"/>
</dbReference>
<evidence type="ECO:0000313" key="3">
    <source>
        <dbReference type="Proteomes" id="UP000189703"/>
    </source>
</evidence>
<dbReference type="InterPro" id="IPR036047">
    <property type="entry name" value="F-box-like_dom_sf"/>
</dbReference>
<dbReference type="KEGG" id="nnu:104593613"/>
<evidence type="ECO:0000256" key="2">
    <source>
        <dbReference type="ARBA" id="ARBA00022737"/>
    </source>
</evidence>
<dbReference type="SUPFAM" id="SSF81383">
    <property type="entry name" value="F-box domain"/>
    <property type="match status" value="1"/>
</dbReference>
<dbReference type="eggNOG" id="KOG1072">
    <property type="taxonomic scope" value="Eukaryota"/>
</dbReference>
<proteinExistence type="predicted"/>
<protein>
    <submittedName>
        <fullName evidence="4">F-box/kelch-repeat protein At5g60570-like isoform X1</fullName>
    </submittedName>
</protein>
<dbReference type="OMA" id="VRSGENH"/>
<dbReference type="InterPro" id="IPR006652">
    <property type="entry name" value="Kelch_1"/>
</dbReference>
<keyword evidence="2" id="KW-0677">Repeat</keyword>
<dbReference type="InterPro" id="IPR052439">
    <property type="entry name" value="F-box/Kelch-repeat"/>
</dbReference>
<dbReference type="SMART" id="SM00612">
    <property type="entry name" value="Kelch"/>
    <property type="match status" value="3"/>
</dbReference>
<dbReference type="PANTHER" id="PTHR46122">
    <property type="entry name" value="GALACTOSE OXIDASE/KELCH REPEAT PROTEIN-RELATED"/>
    <property type="match status" value="1"/>
</dbReference>
<dbReference type="RefSeq" id="XP_010251857.1">
    <property type="nucleotide sequence ID" value="XM_010253555.2"/>
</dbReference>
<dbReference type="GeneID" id="104593613"/>
<accession>A0A1U7ZG11</accession>
<gene>
    <name evidence="4" type="primary">LOC104593613</name>
</gene>
<evidence type="ECO:0000313" key="4">
    <source>
        <dbReference type="RefSeq" id="XP_010251857.1"/>
    </source>
</evidence>
<sequence length="453" mass="51065">MVFRYFFDELKRNKDKLKRNKDIPDLPAMVGAQGCVIPQLHTFFNCDYESSQINCYLLACMVLARNKNLTSDDILDKGTDVPRLDPIKLKKMKHTVTEHSGGDKNGRASDDSFLPGLNDDMTLDILAWTSWADYPSLACVNRKFKSLISSGYLYKLRRHLGVIEHWIYLACISMPWEAFDPVRRKWMRLPELPCDFCFSCADKESLAVGTQLLVFGRELTGFAIWKYSLITHKWSRCPLMNLSRCLFGSSSHGEIAIVAGGSDKDGNGLKSAELYNSELGVWKNLPDMNLPRKMCSGFFMDGKFYVIGGVSGSESLTCGEEYNIETRTWRRINDMYPCPKRPLQCPPLVAVVNNQLYAADQTTNEVKKYNKTNNTWSVVGRLPLRADSNNGWGLAFRGCGDKLLVVGGQLGCGYVVLHYWCPEDGNNGETEWKVLSVRERSGAFVCNCAVMSC</sequence>
<dbReference type="Pfam" id="PF01344">
    <property type="entry name" value="Kelch_1"/>
    <property type="match status" value="2"/>
</dbReference>
<dbReference type="AlphaFoldDB" id="A0A1U7ZG11"/>
<dbReference type="FunFam" id="2.120.10.80:FF:000007">
    <property type="entry name" value="F-box/kelch-repeat protein SKIP11"/>
    <property type="match status" value="1"/>
</dbReference>
<reference evidence="4" key="1">
    <citation type="submission" date="2025-08" db="UniProtKB">
        <authorList>
            <consortium name="RefSeq"/>
        </authorList>
    </citation>
    <scope>IDENTIFICATION</scope>
</reference>
<dbReference type="FunCoup" id="A0A1U7ZG11">
    <property type="interactions" value="1463"/>
</dbReference>
<dbReference type="Proteomes" id="UP000189703">
    <property type="component" value="Unplaced"/>
</dbReference>
<keyword evidence="3" id="KW-1185">Reference proteome</keyword>
<organism evidence="3 4">
    <name type="scientific">Nelumbo nucifera</name>
    <name type="common">Sacred lotus</name>
    <dbReference type="NCBI Taxonomy" id="4432"/>
    <lineage>
        <taxon>Eukaryota</taxon>
        <taxon>Viridiplantae</taxon>
        <taxon>Streptophyta</taxon>
        <taxon>Embryophyta</taxon>
        <taxon>Tracheophyta</taxon>
        <taxon>Spermatophyta</taxon>
        <taxon>Magnoliopsida</taxon>
        <taxon>Proteales</taxon>
        <taxon>Nelumbonaceae</taxon>
        <taxon>Nelumbo</taxon>
    </lineage>
</organism>